<dbReference type="SUPFAM" id="SSF161093">
    <property type="entry name" value="MgtE membrane domain-like"/>
    <property type="match status" value="1"/>
</dbReference>
<dbReference type="InterPro" id="IPR006667">
    <property type="entry name" value="SLC41_membr_dom"/>
</dbReference>
<dbReference type="PANTHER" id="PTHR41394:SF5">
    <property type="entry name" value="SLC41A_MGTE INTEGRAL MEMBRANE DOMAIN-CONTAINING PROTEIN"/>
    <property type="match status" value="1"/>
</dbReference>
<dbReference type="Gene3D" id="1.10.357.20">
    <property type="entry name" value="SLC41 divalent cation transporters, integral membrane domain"/>
    <property type="match status" value="1"/>
</dbReference>
<gene>
    <name evidence="10" type="ORF">A2264_02255</name>
</gene>
<comment type="subcellular location">
    <subcellularLocation>
        <location evidence="1">Membrane</location>
        <topology evidence="1">Multi-pass membrane protein</topology>
    </subcellularLocation>
</comment>
<reference evidence="10 11" key="1">
    <citation type="journal article" date="2016" name="Nat. Commun.">
        <title>Thousands of microbial genomes shed light on interconnected biogeochemical processes in an aquifer system.</title>
        <authorList>
            <person name="Anantharaman K."/>
            <person name="Brown C.T."/>
            <person name="Hug L.A."/>
            <person name="Sharon I."/>
            <person name="Castelle C.J."/>
            <person name="Probst A.J."/>
            <person name="Thomas B.C."/>
            <person name="Singh A."/>
            <person name="Wilkins M.J."/>
            <person name="Karaoz U."/>
            <person name="Brodie E.L."/>
            <person name="Williams K.H."/>
            <person name="Hubbard S.S."/>
            <person name="Banfield J.F."/>
        </authorList>
    </citation>
    <scope>NUCLEOTIDE SEQUENCE [LARGE SCALE GENOMIC DNA]</scope>
</reference>
<protein>
    <recommendedName>
        <fullName evidence="9">SLC41A/MgtE integral membrane domain-containing protein</fullName>
    </recommendedName>
</protein>
<keyword evidence="7 8" id="KW-0472">Membrane</keyword>
<evidence type="ECO:0000256" key="4">
    <source>
        <dbReference type="ARBA" id="ARBA00022692"/>
    </source>
</evidence>
<dbReference type="GO" id="GO:0016020">
    <property type="term" value="C:membrane"/>
    <property type="evidence" value="ECO:0007669"/>
    <property type="project" value="UniProtKB-SubCell"/>
</dbReference>
<comment type="caution">
    <text evidence="10">The sequence shown here is derived from an EMBL/GenBank/DDBJ whole genome shotgun (WGS) entry which is preliminary data.</text>
</comment>
<evidence type="ECO:0000313" key="10">
    <source>
        <dbReference type="EMBL" id="OGC62669.1"/>
    </source>
</evidence>
<sequence>METETQSIFAVIKKRLSWLILGLVTSVLLSKFISVFEETLEKNIIMITFVPMIVYLADAIGTQMESIIIRDFAKQKKFRLLPFLIRQTQIVSVIGLVLSLLAYGTSYVLYQQHKVSMGLGISIFISSFTALISGSIIPYFFWKLHEDPAEASGPIATVVQDSLSIMIYFAVFSLLVI</sequence>
<comment type="similarity">
    <text evidence="2">Belongs to the SLC41A transporter family.</text>
</comment>
<evidence type="ECO:0000259" key="9">
    <source>
        <dbReference type="Pfam" id="PF01769"/>
    </source>
</evidence>
<dbReference type="AlphaFoldDB" id="A0A1F4VZQ9"/>
<keyword evidence="6 8" id="KW-1133">Transmembrane helix</keyword>
<name>A0A1F4VZQ9_UNCKA</name>
<feature type="transmembrane region" description="Helical" evidence="8">
    <location>
        <begin position="45"/>
        <end position="69"/>
    </location>
</feature>
<feature type="transmembrane region" description="Helical" evidence="8">
    <location>
        <begin position="16"/>
        <end position="33"/>
    </location>
</feature>
<organism evidence="10 11">
    <name type="scientific">candidate division WWE3 bacterium RIFOXYA2_FULL_46_9</name>
    <dbReference type="NCBI Taxonomy" id="1802636"/>
    <lineage>
        <taxon>Bacteria</taxon>
        <taxon>Katanobacteria</taxon>
    </lineage>
</organism>
<dbReference type="InterPro" id="IPR036739">
    <property type="entry name" value="SLC41_membr_dom_sf"/>
</dbReference>
<evidence type="ECO:0000256" key="7">
    <source>
        <dbReference type="ARBA" id="ARBA00023136"/>
    </source>
</evidence>
<dbReference type="Proteomes" id="UP000176614">
    <property type="component" value="Unassembled WGS sequence"/>
</dbReference>
<dbReference type="GO" id="GO:0008324">
    <property type="term" value="F:monoatomic cation transmembrane transporter activity"/>
    <property type="evidence" value="ECO:0007669"/>
    <property type="project" value="InterPro"/>
</dbReference>
<keyword evidence="3" id="KW-0813">Transport</keyword>
<feature type="transmembrane region" description="Helical" evidence="8">
    <location>
        <begin position="90"/>
        <end position="110"/>
    </location>
</feature>
<evidence type="ECO:0000256" key="8">
    <source>
        <dbReference type="SAM" id="Phobius"/>
    </source>
</evidence>
<keyword evidence="4 8" id="KW-0812">Transmembrane</keyword>
<evidence type="ECO:0000256" key="6">
    <source>
        <dbReference type="ARBA" id="ARBA00022989"/>
    </source>
</evidence>
<dbReference type="Pfam" id="PF01769">
    <property type="entry name" value="MgtE"/>
    <property type="match status" value="1"/>
</dbReference>
<accession>A0A1F4VZQ9</accession>
<feature type="transmembrane region" description="Helical" evidence="8">
    <location>
        <begin position="154"/>
        <end position="176"/>
    </location>
</feature>
<feature type="domain" description="SLC41A/MgtE integral membrane" evidence="9">
    <location>
        <begin position="50"/>
        <end position="171"/>
    </location>
</feature>
<dbReference type="EMBL" id="MEVT01000014">
    <property type="protein sequence ID" value="OGC62669.1"/>
    <property type="molecule type" value="Genomic_DNA"/>
</dbReference>
<feature type="transmembrane region" description="Helical" evidence="8">
    <location>
        <begin position="116"/>
        <end position="142"/>
    </location>
</feature>
<evidence type="ECO:0000256" key="2">
    <source>
        <dbReference type="ARBA" id="ARBA00009749"/>
    </source>
</evidence>
<evidence type="ECO:0000313" key="11">
    <source>
        <dbReference type="Proteomes" id="UP000176614"/>
    </source>
</evidence>
<dbReference type="PANTHER" id="PTHR41394">
    <property type="entry name" value="MAGNESIUM TRANSPORTER MGTE"/>
    <property type="match status" value="1"/>
</dbReference>
<evidence type="ECO:0000256" key="1">
    <source>
        <dbReference type="ARBA" id="ARBA00004141"/>
    </source>
</evidence>
<proteinExistence type="inferred from homology"/>
<evidence type="ECO:0000256" key="3">
    <source>
        <dbReference type="ARBA" id="ARBA00022448"/>
    </source>
</evidence>
<keyword evidence="5" id="KW-0460">Magnesium</keyword>
<evidence type="ECO:0000256" key="5">
    <source>
        <dbReference type="ARBA" id="ARBA00022842"/>
    </source>
</evidence>